<dbReference type="STRING" id="268505.A0A2A9PLQ2"/>
<evidence type="ECO:0000313" key="3">
    <source>
        <dbReference type="EMBL" id="PFH61746.1"/>
    </source>
</evidence>
<accession>A0A2A9PLQ2</accession>
<evidence type="ECO:0000313" key="4">
    <source>
        <dbReference type="Proteomes" id="UP000037136"/>
    </source>
</evidence>
<feature type="region of interest" description="Disordered" evidence="1">
    <location>
        <begin position="67"/>
        <end position="110"/>
    </location>
</feature>
<reference evidence="3 4" key="1">
    <citation type="journal article" date="2015" name="BMC Genomics">
        <title>Gene expression during zombie ant biting behavior reflects the complexity underlying fungal parasitic behavioral manipulation.</title>
        <authorList>
            <person name="de Bekker C."/>
            <person name="Ohm R.A."/>
            <person name="Loreto R.G."/>
            <person name="Sebastian A."/>
            <person name="Albert I."/>
            <person name="Merrow M."/>
            <person name="Brachmann A."/>
            <person name="Hughes D.P."/>
        </authorList>
    </citation>
    <scope>NUCLEOTIDE SEQUENCE [LARGE SCALE GENOMIC DNA]</scope>
    <source>
        <strain evidence="3 4">SC16a</strain>
    </source>
</reference>
<dbReference type="PRINTS" id="PR01217">
    <property type="entry name" value="PRICHEXTENSN"/>
</dbReference>
<feature type="region of interest" description="Disordered" evidence="1">
    <location>
        <begin position="235"/>
        <end position="348"/>
    </location>
</feature>
<sequence>MHINSAILAGLLGAVAAQHADHDPSKCSQTSRGLCGKAHQVTPTPGVFLKQFQNMKLHAPEKKLDKSLIPMPTGVKPTKRELPPTNTTTTTTTTSKPTKQVTLPTTTKPTKKQVTWTNTTMTTTTTTTTTAKRSAKAVTLPSTLTTTAKPTKKQVTSATATTTTTTKRYRYRIFSELRTIRQEDSPRKWIIKPTGSKNTTSPAPTVKPTGSKNTTSPVPAPTTTPTILERIKKEIIEKGAKNQTTTTTTTTTKTKKNKTKTKTKTKTTPTKPTLGKPTTTKPSIGKPTTTKPVILTEVHTTKGTLQFSPRKRGEPSVDKNKDTAPPAPKTSPIAPKRETYLAPVEEED</sequence>
<comment type="caution">
    <text evidence="3">The sequence shown here is derived from an EMBL/GenBank/DDBJ whole genome shotgun (WGS) entry which is preliminary data.</text>
</comment>
<feature type="compositionally biased region" description="Basic and acidic residues" evidence="1">
    <location>
        <begin position="311"/>
        <end position="322"/>
    </location>
</feature>
<organism evidence="3 4">
    <name type="scientific">Ophiocordyceps unilateralis</name>
    <name type="common">Zombie-ant fungus</name>
    <name type="synonym">Torrubia unilateralis</name>
    <dbReference type="NCBI Taxonomy" id="268505"/>
    <lineage>
        <taxon>Eukaryota</taxon>
        <taxon>Fungi</taxon>
        <taxon>Dikarya</taxon>
        <taxon>Ascomycota</taxon>
        <taxon>Pezizomycotina</taxon>
        <taxon>Sordariomycetes</taxon>
        <taxon>Hypocreomycetidae</taxon>
        <taxon>Hypocreales</taxon>
        <taxon>Ophiocordycipitaceae</taxon>
        <taxon>Ophiocordyceps</taxon>
    </lineage>
</organism>
<feature type="region of interest" description="Disordered" evidence="1">
    <location>
        <begin position="190"/>
        <end position="223"/>
    </location>
</feature>
<keyword evidence="2" id="KW-0732">Signal</keyword>
<feature type="signal peptide" evidence="2">
    <location>
        <begin position="1"/>
        <end position="17"/>
    </location>
</feature>
<dbReference type="AlphaFoldDB" id="A0A2A9PLQ2"/>
<feature type="compositionally biased region" description="Basic residues" evidence="1">
    <location>
        <begin position="253"/>
        <end position="265"/>
    </location>
</feature>
<keyword evidence="4" id="KW-1185">Reference proteome</keyword>
<name>A0A2A9PLQ2_OPHUN</name>
<feature type="compositionally biased region" description="Low complexity" evidence="1">
    <location>
        <begin position="83"/>
        <end position="110"/>
    </location>
</feature>
<protein>
    <recommendedName>
        <fullName evidence="5">Yeast cell wall synthesis Kre9/Knh1 C-terminal domain-containing protein</fullName>
    </recommendedName>
</protein>
<feature type="chain" id="PRO_5013174096" description="Yeast cell wall synthesis Kre9/Knh1 C-terminal domain-containing protein" evidence="2">
    <location>
        <begin position="18"/>
        <end position="348"/>
    </location>
</feature>
<gene>
    <name evidence="3" type="ORF">XA68_16366</name>
</gene>
<feature type="compositionally biased region" description="Low complexity" evidence="1">
    <location>
        <begin position="266"/>
        <end position="282"/>
    </location>
</feature>
<feature type="compositionally biased region" description="Polar residues" evidence="1">
    <location>
        <begin position="195"/>
        <end position="213"/>
    </location>
</feature>
<proteinExistence type="predicted"/>
<feature type="compositionally biased region" description="Low complexity" evidence="1">
    <location>
        <begin position="214"/>
        <end position="223"/>
    </location>
</feature>
<reference evidence="3 4" key="2">
    <citation type="journal article" date="2017" name="Sci. Rep.">
        <title>Ant-infecting Ophiocordyceps genomes reveal a high diversity of potential behavioral manipulation genes and a possible major role for enterotoxins.</title>
        <authorList>
            <person name="de Bekker C."/>
            <person name="Ohm R.A."/>
            <person name="Evans H.C."/>
            <person name="Brachmann A."/>
            <person name="Hughes D.P."/>
        </authorList>
    </citation>
    <scope>NUCLEOTIDE SEQUENCE [LARGE SCALE GENOMIC DNA]</scope>
    <source>
        <strain evidence="3 4">SC16a</strain>
    </source>
</reference>
<dbReference type="Proteomes" id="UP000037136">
    <property type="component" value="Unassembled WGS sequence"/>
</dbReference>
<dbReference type="EMBL" id="LAZP02000056">
    <property type="protein sequence ID" value="PFH61746.1"/>
    <property type="molecule type" value="Genomic_DNA"/>
</dbReference>
<evidence type="ECO:0000256" key="1">
    <source>
        <dbReference type="SAM" id="MobiDB-lite"/>
    </source>
</evidence>
<evidence type="ECO:0000256" key="2">
    <source>
        <dbReference type="SAM" id="SignalP"/>
    </source>
</evidence>
<evidence type="ECO:0008006" key="5">
    <source>
        <dbReference type="Google" id="ProtNLM"/>
    </source>
</evidence>